<sequence>MEVEKGKEVEKEIEEVEEESEEDVEKLRNIRASDKEVEELRYIRESLVEVGNSLDYTVLMQEKEPFIISWLPEYISQAGLYEPRIVSIGPNYRNFAKFPNLEAINFQKSRLLRSFLLRNREIRFEDYFHALRSLEVAQIYYNKHYFYKPDEIVQELLLDGCFILELFFKWLDGDANILEKCDLTIILSDLLLIGNQIPFSVIKRLFIMVTGCEGIYRRDAFLNLFVKFLMNDQGPSHISLEIWPKKIYHILDLYHYYLKAPYLRQEDKKNDQTKFSLFPPSLSHWKKRPPRQIPGAVELYEGGVKFKRKSSFRCLCDVKFDRGILEIPPLQIDSNEKIHLKNLLALEKLEHWRNPTATSYVTLMDSLINTKEDVALLQHAGVIHNKLSSHQEAAIFFNQLGENLSVDNLNPYFVELFKKVQQHYDSSWNQSWARLMHDYFNSPWAMISVIAGVILLGLSVTQAFFTIYPYYRPRS</sequence>
<dbReference type="Pfam" id="PF03140">
    <property type="entry name" value="DUF247"/>
    <property type="match status" value="1"/>
</dbReference>
<protein>
    <submittedName>
        <fullName evidence="3">Uncharacterized protein</fullName>
    </submittedName>
</protein>
<keyword evidence="2" id="KW-0472">Membrane</keyword>
<proteinExistence type="predicted"/>
<evidence type="ECO:0000313" key="3">
    <source>
        <dbReference type="EMBL" id="KAJ3691104.1"/>
    </source>
</evidence>
<gene>
    <name evidence="3" type="ORF">LUZ61_020268</name>
</gene>
<keyword evidence="4" id="KW-1185">Reference proteome</keyword>
<feature type="compositionally biased region" description="Acidic residues" evidence="1">
    <location>
        <begin position="11"/>
        <end position="20"/>
    </location>
</feature>
<keyword evidence="2" id="KW-0812">Transmembrane</keyword>
<dbReference type="PANTHER" id="PTHR31170:SF25">
    <property type="entry name" value="BNAA09G04570D PROTEIN"/>
    <property type="match status" value="1"/>
</dbReference>
<reference evidence="3 4" key="1">
    <citation type="journal article" date="2022" name="Cell">
        <title>Repeat-based holocentromeres influence genome architecture and karyotype evolution.</title>
        <authorList>
            <person name="Hofstatter P.G."/>
            <person name="Thangavel G."/>
            <person name="Lux T."/>
            <person name="Neumann P."/>
            <person name="Vondrak T."/>
            <person name="Novak P."/>
            <person name="Zhang M."/>
            <person name="Costa L."/>
            <person name="Castellani M."/>
            <person name="Scott A."/>
            <person name="Toegelov H."/>
            <person name="Fuchs J."/>
            <person name="Mata-Sucre Y."/>
            <person name="Dias Y."/>
            <person name="Vanzela A.L.L."/>
            <person name="Huettel B."/>
            <person name="Almeida C.C.S."/>
            <person name="Simkova H."/>
            <person name="Souza G."/>
            <person name="Pedrosa-Harand A."/>
            <person name="Macas J."/>
            <person name="Mayer K.F.X."/>
            <person name="Houben A."/>
            <person name="Marques A."/>
        </authorList>
    </citation>
    <scope>NUCLEOTIDE SEQUENCE [LARGE SCALE GENOMIC DNA]</scope>
    <source>
        <strain evidence="3">RhyTen1mFocal</strain>
    </source>
</reference>
<evidence type="ECO:0000256" key="1">
    <source>
        <dbReference type="SAM" id="MobiDB-lite"/>
    </source>
</evidence>
<comment type="caution">
    <text evidence="3">The sequence shown here is derived from an EMBL/GenBank/DDBJ whole genome shotgun (WGS) entry which is preliminary data.</text>
</comment>
<accession>A0AAD5ZCR4</accession>
<feature type="transmembrane region" description="Helical" evidence="2">
    <location>
        <begin position="444"/>
        <end position="471"/>
    </location>
</feature>
<feature type="region of interest" description="Disordered" evidence="1">
    <location>
        <begin position="1"/>
        <end position="20"/>
    </location>
</feature>
<dbReference type="EMBL" id="JAMRDG010000002">
    <property type="protein sequence ID" value="KAJ3691104.1"/>
    <property type="molecule type" value="Genomic_DNA"/>
</dbReference>
<dbReference type="PANTHER" id="PTHR31170">
    <property type="entry name" value="BNAC04G53230D PROTEIN"/>
    <property type="match status" value="1"/>
</dbReference>
<dbReference type="Proteomes" id="UP001210211">
    <property type="component" value="Unassembled WGS sequence"/>
</dbReference>
<dbReference type="AlphaFoldDB" id="A0AAD5ZCR4"/>
<keyword evidence="2" id="KW-1133">Transmembrane helix</keyword>
<evidence type="ECO:0000313" key="4">
    <source>
        <dbReference type="Proteomes" id="UP001210211"/>
    </source>
</evidence>
<organism evidence="3 4">
    <name type="scientific">Rhynchospora tenuis</name>
    <dbReference type="NCBI Taxonomy" id="198213"/>
    <lineage>
        <taxon>Eukaryota</taxon>
        <taxon>Viridiplantae</taxon>
        <taxon>Streptophyta</taxon>
        <taxon>Embryophyta</taxon>
        <taxon>Tracheophyta</taxon>
        <taxon>Spermatophyta</taxon>
        <taxon>Magnoliopsida</taxon>
        <taxon>Liliopsida</taxon>
        <taxon>Poales</taxon>
        <taxon>Cyperaceae</taxon>
        <taxon>Cyperoideae</taxon>
        <taxon>Rhynchosporeae</taxon>
        <taxon>Rhynchospora</taxon>
    </lineage>
</organism>
<name>A0AAD5ZCR4_9POAL</name>
<feature type="compositionally biased region" description="Basic and acidic residues" evidence="1">
    <location>
        <begin position="1"/>
        <end position="10"/>
    </location>
</feature>
<evidence type="ECO:0000256" key="2">
    <source>
        <dbReference type="SAM" id="Phobius"/>
    </source>
</evidence>
<dbReference type="InterPro" id="IPR004158">
    <property type="entry name" value="DUF247_pln"/>
</dbReference>